<dbReference type="AlphaFoldDB" id="A0A6B8RGV8"/>
<feature type="binding site" evidence="3">
    <location>
        <position position="58"/>
    </location>
    <ligand>
        <name>substrate</name>
    </ligand>
</feature>
<gene>
    <name evidence="4" type="ORF">EHS13_06805</name>
</gene>
<feature type="active site" description="Proton donor/acceptor" evidence="2">
    <location>
        <position position="83"/>
    </location>
</feature>
<feature type="active site" description="Tele-phosphohistidine intermediate" evidence="2">
    <location>
        <position position="9"/>
    </location>
</feature>
<organism evidence="4 5">
    <name type="scientific">Paenibacillus psychroresistens</name>
    <dbReference type="NCBI Taxonomy" id="1778678"/>
    <lineage>
        <taxon>Bacteria</taxon>
        <taxon>Bacillati</taxon>
        <taxon>Bacillota</taxon>
        <taxon>Bacilli</taxon>
        <taxon>Bacillales</taxon>
        <taxon>Paenibacillaceae</taxon>
        <taxon>Paenibacillus</taxon>
    </lineage>
</organism>
<dbReference type="GO" id="GO:0045820">
    <property type="term" value="P:negative regulation of glycolytic process"/>
    <property type="evidence" value="ECO:0007669"/>
    <property type="project" value="TreeGrafter"/>
</dbReference>
<dbReference type="PIRSF" id="PIRSF000709">
    <property type="entry name" value="6PFK_2-Ptase"/>
    <property type="match status" value="1"/>
</dbReference>
<evidence type="ECO:0000313" key="4">
    <source>
        <dbReference type="EMBL" id="QGQ94616.1"/>
    </source>
</evidence>
<accession>A0A6B8RGV8</accession>
<dbReference type="GO" id="GO:0005829">
    <property type="term" value="C:cytosol"/>
    <property type="evidence" value="ECO:0007669"/>
    <property type="project" value="TreeGrafter"/>
</dbReference>
<dbReference type="SMART" id="SM00855">
    <property type="entry name" value="PGAM"/>
    <property type="match status" value="1"/>
</dbReference>
<dbReference type="Proteomes" id="UP000426246">
    <property type="component" value="Chromosome"/>
</dbReference>
<evidence type="ECO:0000256" key="1">
    <source>
        <dbReference type="ARBA" id="ARBA00022801"/>
    </source>
</evidence>
<dbReference type="Pfam" id="PF00300">
    <property type="entry name" value="His_Phos_1"/>
    <property type="match status" value="1"/>
</dbReference>
<evidence type="ECO:0000256" key="3">
    <source>
        <dbReference type="PIRSR" id="PIRSR613078-2"/>
    </source>
</evidence>
<dbReference type="CDD" id="cd07067">
    <property type="entry name" value="HP_PGM_like"/>
    <property type="match status" value="1"/>
</dbReference>
<dbReference type="InterPro" id="IPR051695">
    <property type="entry name" value="Phosphoglycerate_Mutase"/>
</dbReference>
<feature type="binding site" evidence="3">
    <location>
        <begin position="8"/>
        <end position="15"/>
    </location>
    <ligand>
        <name>substrate</name>
    </ligand>
</feature>
<name>A0A6B8RGV8_9BACL</name>
<dbReference type="Gene3D" id="3.40.50.1240">
    <property type="entry name" value="Phosphoglycerate mutase-like"/>
    <property type="match status" value="1"/>
</dbReference>
<dbReference type="InterPro" id="IPR013078">
    <property type="entry name" value="His_Pase_superF_clade-1"/>
</dbReference>
<reference evidence="5" key="1">
    <citation type="submission" date="2018-11" db="EMBL/GenBank/DDBJ databases">
        <title>Complete genome sequence of Paenibacillus sp. ML311-T8.</title>
        <authorList>
            <person name="Nam Y.-D."/>
            <person name="Kang J."/>
            <person name="Chung W.-H."/>
            <person name="Park Y.S."/>
        </authorList>
    </citation>
    <scope>NUCLEOTIDE SEQUENCE [LARGE SCALE GENOMIC DNA]</scope>
    <source>
        <strain evidence="5">ML311-T8</strain>
    </source>
</reference>
<dbReference type="KEGG" id="ppsc:EHS13_06805"/>
<dbReference type="GO" id="GO:0004331">
    <property type="term" value="F:fructose-2,6-bisphosphate 2-phosphatase activity"/>
    <property type="evidence" value="ECO:0007669"/>
    <property type="project" value="TreeGrafter"/>
</dbReference>
<dbReference type="GO" id="GO:0043456">
    <property type="term" value="P:regulation of pentose-phosphate shunt"/>
    <property type="evidence" value="ECO:0007669"/>
    <property type="project" value="TreeGrafter"/>
</dbReference>
<proteinExistence type="predicted"/>
<dbReference type="OrthoDB" id="9782128at2"/>
<keyword evidence="5" id="KW-1185">Reference proteome</keyword>
<protein>
    <submittedName>
        <fullName evidence="4">Histidine phosphatase family protein</fullName>
    </submittedName>
</protein>
<dbReference type="PANTHER" id="PTHR46517:SF1">
    <property type="entry name" value="FRUCTOSE-2,6-BISPHOSPHATASE TIGAR"/>
    <property type="match status" value="1"/>
</dbReference>
<dbReference type="RefSeq" id="WP_155699623.1">
    <property type="nucleotide sequence ID" value="NZ_CP034235.1"/>
</dbReference>
<dbReference type="SUPFAM" id="SSF53254">
    <property type="entry name" value="Phosphoglycerate mutase-like"/>
    <property type="match status" value="1"/>
</dbReference>
<sequence>MTIFGIIRHGVTDWNQQGRAQGQEDVPLNIDGIRQAELLGNRFSQESWDYIYSSDLSRASATAEKIAGALNMKITGFDPRLREKTHGRLDGTTVEERIALWGENWKDLDHNEESDEHMLVRSLSLLNELKERHPQSRVLLISHGAWIRSLLAELFKEMEITFLNNTCVTVIQNQEDPANEWKCLLFNCTKHLQEVN</sequence>
<dbReference type="EMBL" id="CP034235">
    <property type="protein sequence ID" value="QGQ94616.1"/>
    <property type="molecule type" value="Genomic_DNA"/>
</dbReference>
<dbReference type="PANTHER" id="PTHR46517">
    <property type="entry name" value="FRUCTOSE-2,6-BISPHOSPHATASE TIGAR"/>
    <property type="match status" value="1"/>
</dbReference>
<evidence type="ECO:0000313" key="5">
    <source>
        <dbReference type="Proteomes" id="UP000426246"/>
    </source>
</evidence>
<keyword evidence="1" id="KW-0378">Hydrolase</keyword>
<evidence type="ECO:0000256" key="2">
    <source>
        <dbReference type="PIRSR" id="PIRSR613078-1"/>
    </source>
</evidence>
<dbReference type="InterPro" id="IPR029033">
    <property type="entry name" value="His_PPase_superfam"/>
</dbReference>